<name>A0ABD3J900_EUCGL</name>
<dbReference type="EMBL" id="JBJKBG010000009">
    <property type="protein sequence ID" value="KAL3722078.1"/>
    <property type="molecule type" value="Genomic_DNA"/>
</dbReference>
<evidence type="ECO:0000313" key="2">
    <source>
        <dbReference type="EMBL" id="KAL3722078.1"/>
    </source>
</evidence>
<sequence>MAAVYSKELFLGWYLITLKLRETVESRFPKISTYVGEIVPEDEPRPPKSEWVISIEEKVVQGRQDNHGEDKDWIPQIVSLRPYHHGGEHLHHMERHKWRSLHRILERSGQGIGLYLDSVKKVEWRARTCYEGRISMSRDKFVEMLVLDGCFVIEMFQGFTEGFGKLGYAFNDPVFSMQGSILQIQRDMIMLENQIPLFILDRLLCLQFGDPIQEERVAKLALQFFSPLIGIPQTGVTGASRRWLTVYPLNEDHSKRSRSVDKYYSLRLKFDPLHGHGKVHCLEVVRRSLLHLGPKRPKTKRWRQSREPLTFCLSELREDSVPILEDTLYLRDCRIIKHCLMSDAEVADLFHRLCQGVAFDLEDSYLKNICEDLVMYHSGLFYLFRNLAISNICYGMIRFGLAFFWGILKAFLTRKWNAWVAILKNKYFNNP</sequence>
<keyword evidence="3" id="KW-1185">Reference proteome</keyword>
<feature type="transmembrane region" description="Helical" evidence="1">
    <location>
        <begin position="387"/>
        <end position="408"/>
    </location>
</feature>
<dbReference type="PANTHER" id="PTHR31170">
    <property type="entry name" value="BNAC04G53230D PROTEIN"/>
    <property type="match status" value="1"/>
</dbReference>
<dbReference type="PANTHER" id="PTHR31170:SF25">
    <property type="entry name" value="BNAA09G04570D PROTEIN"/>
    <property type="match status" value="1"/>
</dbReference>
<accession>A0ABD3J900</accession>
<evidence type="ECO:0000256" key="1">
    <source>
        <dbReference type="SAM" id="Phobius"/>
    </source>
</evidence>
<keyword evidence="1" id="KW-1133">Transmembrane helix</keyword>
<dbReference type="AlphaFoldDB" id="A0ABD3J900"/>
<keyword evidence="1" id="KW-0472">Membrane</keyword>
<protein>
    <submittedName>
        <fullName evidence="2">Uncharacterized protein</fullName>
    </submittedName>
</protein>
<dbReference type="Pfam" id="PF03140">
    <property type="entry name" value="DUF247"/>
    <property type="match status" value="2"/>
</dbReference>
<organism evidence="2 3">
    <name type="scientific">Eucalyptus globulus</name>
    <name type="common">Tasmanian blue gum</name>
    <dbReference type="NCBI Taxonomy" id="34317"/>
    <lineage>
        <taxon>Eukaryota</taxon>
        <taxon>Viridiplantae</taxon>
        <taxon>Streptophyta</taxon>
        <taxon>Embryophyta</taxon>
        <taxon>Tracheophyta</taxon>
        <taxon>Spermatophyta</taxon>
        <taxon>Magnoliopsida</taxon>
        <taxon>eudicotyledons</taxon>
        <taxon>Gunneridae</taxon>
        <taxon>Pentapetalae</taxon>
        <taxon>rosids</taxon>
        <taxon>malvids</taxon>
        <taxon>Myrtales</taxon>
        <taxon>Myrtaceae</taxon>
        <taxon>Myrtoideae</taxon>
        <taxon>Eucalypteae</taxon>
        <taxon>Eucalyptus</taxon>
    </lineage>
</organism>
<proteinExistence type="predicted"/>
<comment type="caution">
    <text evidence="2">The sequence shown here is derived from an EMBL/GenBank/DDBJ whole genome shotgun (WGS) entry which is preliminary data.</text>
</comment>
<dbReference type="Proteomes" id="UP001634007">
    <property type="component" value="Unassembled WGS sequence"/>
</dbReference>
<reference evidence="2 3" key="1">
    <citation type="submission" date="2024-11" db="EMBL/GenBank/DDBJ databases">
        <title>Chromosome-level genome assembly of Eucalyptus globulus Labill. provides insights into its genome evolution.</title>
        <authorList>
            <person name="Li X."/>
        </authorList>
    </citation>
    <scope>NUCLEOTIDE SEQUENCE [LARGE SCALE GENOMIC DNA]</scope>
    <source>
        <strain evidence="2">CL2024</strain>
        <tissue evidence="2">Fresh tender leaves</tissue>
    </source>
</reference>
<evidence type="ECO:0000313" key="3">
    <source>
        <dbReference type="Proteomes" id="UP001634007"/>
    </source>
</evidence>
<dbReference type="InterPro" id="IPR004158">
    <property type="entry name" value="DUF247_pln"/>
</dbReference>
<gene>
    <name evidence="2" type="ORF">ACJRO7_034435</name>
</gene>
<keyword evidence="1" id="KW-0812">Transmembrane</keyword>